<gene>
    <name evidence="2" type="ORF">D2E22_0885</name>
</gene>
<protein>
    <recommendedName>
        <fullName evidence="4">DUF4230 domain-containing protein</fullName>
    </recommendedName>
</protein>
<keyword evidence="1" id="KW-0472">Membrane</keyword>
<dbReference type="RefSeq" id="WP_126031926.1">
    <property type="nucleotide sequence ID" value="NZ_QXGI01000003.1"/>
</dbReference>
<dbReference type="EMBL" id="QXGI01000003">
    <property type="protein sequence ID" value="RSX48747.1"/>
    <property type="molecule type" value="Genomic_DNA"/>
</dbReference>
<name>A0A430F7W1_9BIFI</name>
<keyword evidence="1" id="KW-0812">Transmembrane</keyword>
<evidence type="ECO:0008006" key="4">
    <source>
        <dbReference type="Google" id="ProtNLM"/>
    </source>
</evidence>
<evidence type="ECO:0000313" key="2">
    <source>
        <dbReference type="EMBL" id="RSX48747.1"/>
    </source>
</evidence>
<organism evidence="2 3">
    <name type="scientific">Bifidobacterium castoris</name>
    <dbReference type="NCBI Taxonomy" id="2306972"/>
    <lineage>
        <taxon>Bacteria</taxon>
        <taxon>Bacillati</taxon>
        <taxon>Actinomycetota</taxon>
        <taxon>Actinomycetes</taxon>
        <taxon>Bifidobacteriales</taxon>
        <taxon>Bifidobacteriaceae</taxon>
        <taxon>Bifidobacterium</taxon>
    </lineage>
</organism>
<reference evidence="2 3" key="1">
    <citation type="submission" date="2018-09" db="EMBL/GenBank/DDBJ databases">
        <title>Characterization of the phylogenetic diversity of five novel species belonging to the genus Bifidobacterium.</title>
        <authorList>
            <person name="Lugli G.A."/>
            <person name="Duranti S."/>
            <person name="Milani C."/>
        </authorList>
    </citation>
    <scope>NUCLEOTIDE SEQUENCE [LARGE SCALE GENOMIC DNA]</scope>
    <source>
        <strain evidence="2 3">2020B</strain>
    </source>
</reference>
<feature type="transmembrane region" description="Helical" evidence="1">
    <location>
        <begin position="25"/>
        <end position="49"/>
    </location>
</feature>
<accession>A0A430F7W1</accession>
<comment type="caution">
    <text evidence="2">The sequence shown here is derived from an EMBL/GenBank/DDBJ whole genome shotgun (WGS) entry which is preliminary data.</text>
</comment>
<proteinExistence type="predicted"/>
<sequence length="225" mass="25218">MAISGHSSRADNNGGKGKPWQKWRFWIIASALLAALAAGWIASIGFYSLCPWAMPPGLRERGTEDTQVIRSMQRTKEVSLLRLGVTGIISKENKGHFFNMEIPGTERARFIQYTFDAKLGFEGKDVTIKETGENTFDVAIPEFKFIGYDDPEYRVIVEQNGALSFGTKQIDSLDMVNNILTDKAKKEYVDSNRDILEEQAKSFYTSIVHSVEPNTTLNFSFAKAS</sequence>
<evidence type="ECO:0000313" key="3">
    <source>
        <dbReference type="Proteomes" id="UP000288052"/>
    </source>
</evidence>
<dbReference type="OrthoDB" id="4410230at2"/>
<dbReference type="AlphaFoldDB" id="A0A430F7W1"/>
<dbReference type="Proteomes" id="UP000288052">
    <property type="component" value="Unassembled WGS sequence"/>
</dbReference>
<evidence type="ECO:0000256" key="1">
    <source>
        <dbReference type="SAM" id="Phobius"/>
    </source>
</evidence>
<keyword evidence="1" id="KW-1133">Transmembrane helix</keyword>
<keyword evidence="3" id="KW-1185">Reference proteome</keyword>